<evidence type="ECO:0000313" key="2">
    <source>
        <dbReference type="EMBL" id="GBM73666.1"/>
    </source>
</evidence>
<keyword evidence="3" id="KW-1185">Reference proteome</keyword>
<proteinExistence type="predicted"/>
<dbReference type="Proteomes" id="UP000499080">
    <property type="component" value="Unassembled WGS sequence"/>
</dbReference>
<evidence type="ECO:0000256" key="1">
    <source>
        <dbReference type="SAM" id="MobiDB-lite"/>
    </source>
</evidence>
<feature type="region of interest" description="Disordered" evidence="1">
    <location>
        <begin position="123"/>
        <end position="153"/>
    </location>
</feature>
<reference evidence="2 3" key="1">
    <citation type="journal article" date="2019" name="Sci. Rep.">
        <title>Orb-weaving spider Araneus ventricosus genome elucidates the spidroin gene catalogue.</title>
        <authorList>
            <person name="Kono N."/>
            <person name="Nakamura H."/>
            <person name="Ohtoshi R."/>
            <person name="Moran D.A.P."/>
            <person name="Shinohara A."/>
            <person name="Yoshida Y."/>
            <person name="Fujiwara M."/>
            <person name="Mori M."/>
            <person name="Tomita M."/>
            <person name="Arakawa K."/>
        </authorList>
    </citation>
    <scope>NUCLEOTIDE SEQUENCE [LARGE SCALE GENOMIC DNA]</scope>
</reference>
<feature type="compositionally biased region" description="Basic and acidic residues" evidence="1">
    <location>
        <begin position="87"/>
        <end position="97"/>
    </location>
</feature>
<feature type="region of interest" description="Disordered" evidence="1">
    <location>
        <begin position="66"/>
        <end position="97"/>
    </location>
</feature>
<dbReference type="EMBL" id="BGPR01002452">
    <property type="protein sequence ID" value="GBM73666.1"/>
    <property type="molecule type" value="Genomic_DNA"/>
</dbReference>
<name>A0A4Y2I9A2_ARAVE</name>
<feature type="compositionally biased region" description="Basic and acidic residues" evidence="1">
    <location>
        <begin position="124"/>
        <end position="133"/>
    </location>
</feature>
<protein>
    <submittedName>
        <fullName evidence="2">Uncharacterized protein</fullName>
    </submittedName>
</protein>
<accession>A0A4Y2I9A2</accession>
<dbReference type="OrthoDB" id="8300685at2759"/>
<evidence type="ECO:0000313" key="3">
    <source>
        <dbReference type="Proteomes" id="UP000499080"/>
    </source>
</evidence>
<comment type="caution">
    <text evidence="2">The sequence shown here is derived from an EMBL/GenBank/DDBJ whole genome shotgun (WGS) entry which is preliminary data.</text>
</comment>
<feature type="compositionally biased region" description="Basic and acidic residues" evidence="1">
    <location>
        <begin position="66"/>
        <end position="80"/>
    </location>
</feature>
<dbReference type="AlphaFoldDB" id="A0A4Y2I9A2"/>
<organism evidence="2 3">
    <name type="scientific">Araneus ventricosus</name>
    <name type="common">Orbweaver spider</name>
    <name type="synonym">Epeira ventricosa</name>
    <dbReference type="NCBI Taxonomy" id="182803"/>
    <lineage>
        <taxon>Eukaryota</taxon>
        <taxon>Metazoa</taxon>
        <taxon>Ecdysozoa</taxon>
        <taxon>Arthropoda</taxon>
        <taxon>Chelicerata</taxon>
        <taxon>Arachnida</taxon>
        <taxon>Araneae</taxon>
        <taxon>Araneomorphae</taxon>
        <taxon>Entelegynae</taxon>
        <taxon>Araneoidea</taxon>
        <taxon>Araneidae</taxon>
        <taxon>Araneus</taxon>
    </lineage>
</organism>
<gene>
    <name evidence="2" type="ORF">AVEN_133838_1</name>
</gene>
<sequence>MMDMKDVMTAYKSKVQLPQKQTVKAVRNVGSDEIWTGIDGSRIGEENKSWTGRNVTWTRQTGTRDVIRKTEDRGSSERNEGSNLSWQRRDVSTCREKSRKLNIERALESGFGDIHLNQFYGTEQKARRQKPGESLHVLAAGVSEPTPNEPVLN</sequence>